<dbReference type="EMBL" id="CP142149">
    <property type="protein sequence ID" value="WSE26495.1"/>
    <property type="molecule type" value="Genomic_DNA"/>
</dbReference>
<feature type="transmembrane region" description="Helical" evidence="5">
    <location>
        <begin position="251"/>
        <end position="271"/>
    </location>
</feature>
<feature type="transmembrane region" description="Helical" evidence="5">
    <location>
        <begin position="292"/>
        <end position="313"/>
    </location>
</feature>
<proteinExistence type="predicted"/>
<feature type="transmembrane region" description="Helical" evidence="5">
    <location>
        <begin position="167"/>
        <end position="184"/>
    </location>
</feature>
<evidence type="ECO:0000259" key="6">
    <source>
        <dbReference type="Pfam" id="PF04892"/>
    </source>
</evidence>
<name>A0ABZ1HX11_9PSEU</name>
<keyword evidence="3 5" id="KW-1133">Transmembrane helix</keyword>
<evidence type="ECO:0000256" key="4">
    <source>
        <dbReference type="ARBA" id="ARBA00023136"/>
    </source>
</evidence>
<evidence type="ECO:0000256" key="1">
    <source>
        <dbReference type="ARBA" id="ARBA00004141"/>
    </source>
</evidence>
<evidence type="ECO:0000313" key="9">
    <source>
        <dbReference type="Proteomes" id="UP001330812"/>
    </source>
</evidence>
<dbReference type="Pfam" id="PF06271">
    <property type="entry name" value="RDD"/>
    <property type="match status" value="1"/>
</dbReference>
<feature type="transmembrane region" description="Helical" evidence="5">
    <location>
        <begin position="319"/>
        <end position="336"/>
    </location>
</feature>
<dbReference type="InterPro" id="IPR006976">
    <property type="entry name" value="VanZ-like"/>
</dbReference>
<feature type="domain" description="RDD" evidence="7">
    <location>
        <begin position="202"/>
        <end position="340"/>
    </location>
</feature>
<feature type="transmembrane region" description="Helical" evidence="5">
    <location>
        <begin position="103"/>
        <end position="121"/>
    </location>
</feature>
<feature type="transmembrane region" description="Helical" evidence="5">
    <location>
        <begin position="6"/>
        <end position="28"/>
    </location>
</feature>
<evidence type="ECO:0000256" key="5">
    <source>
        <dbReference type="SAM" id="Phobius"/>
    </source>
</evidence>
<sequence length="371" mass="39706">MTEWSGPTLLALFGGFGLAFLLVVPYAVMSYRRRGEFGPGRAIAALGFLVYCCALITYTLLPTPEIDAAYCATHESLRHPVVNPLQFLSDMKQFHTGLLGNPALRQVLFNVALFVPWGVFLRRLYLKGPAFAIASGFLVSLLIETTQLTGVWFLVDCPYRLFDTGDLLSNTIGAAVGALVAPVFGRPHERLDAKAPRPVRSGRRLFGMLLDLIAVTLLGVALNVAVVAVQLLLDPHKGVGNPVLSAVLGEWVPALVLLLVVPLVGNGATPGQRAVLLTMVTKDDEKPSPSQMVVRFVFGSGGYFVAVGITTALAQPSTFTGLWILLSGLLAIFTRGHRGLSGLVSGLRVADARRARTTDQSGTTQIDVGSR</sequence>
<evidence type="ECO:0000313" key="8">
    <source>
        <dbReference type="EMBL" id="WSE26495.1"/>
    </source>
</evidence>
<keyword evidence="2 5" id="KW-0812">Transmembrane</keyword>
<keyword evidence="9" id="KW-1185">Reference proteome</keyword>
<dbReference type="RefSeq" id="WP_326565466.1">
    <property type="nucleotide sequence ID" value="NZ_CP142149.1"/>
</dbReference>
<dbReference type="InterPro" id="IPR010432">
    <property type="entry name" value="RDD"/>
</dbReference>
<reference evidence="8 9" key="1">
    <citation type="journal article" date="2015" name="Int. J. Syst. Evol. Microbiol.">
        <title>Amycolatopsis rhabdoformis sp. nov., an actinomycete isolated from a tropical forest soil.</title>
        <authorList>
            <person name="Souza W.R."/>
            <person name="Silva R.E."/>
            <person name="Goodfellow M."/>
            <person name="Busarakam K."/>
            <person name="Figueiro F.S."/>
            <person name="Ferreira D."/>
            <person name="Rodrigues-Filho E."/>
            <person name="Moraes L.A.B."/>
            <person name="Zucchi T.D."/>
        </authorList>
    </citation>
    <scope>NUCLEOTIDE SEQUENCE [LARGE SCALE GENOMIC DNA]</scope>
    <source>
        <strain evidence="8 9">NCIMB 14900</strain>
    </source>
</reference>
<gene>
    <name evidence="8" type="ORF">VSH64_26835</name>
</gene>
<dbReference type="PANTHER" id="PTHR36834">
    <property type="entry name" value="MEMBRANE PROTEIN-RELATED"/>
    <property type="match status" value="1"/>
</dbReference>
<accession>A0ABZ1HX11</accession>
<dbReference type="Pfam" id="PF04892">
    <property type="entry name" value="VanZ"/>
    <property type="match status" value="1"/>
</dbReference>
<evidence type="ECO:0000259" key="7">
    <source>
        <dbReference type="Pfam" id="PF06271"/>
    </source>
</evidence>
<keyword evidence="4 5" id="KW-0472">Membrane</keyword>
<evidence type="ECO:0000256" key="3">
    <source>
        <dbReference type="ARBA" id="ARBA00022989"/>
    </source>
</evidence>
<organism evidence="8 9">
    <name type="scientific">Amycolatopsis rhabdoformis</name>
    <dbReference type="NCBI Taxonomy" id="1448059"/>
    <lineage>
        <taxon>Bacteria</taxon>
        <taxon>Bacillati</taxon>
        <taxon>Actinomycetota</taxon>
        <taxon>Actinomycetes</taxon>
        <taxon>Pseudonocardiales</taxon>
        <taxon>Pseudonocardiaceae</taxon>
        <taxon>Amycolatopsis</taxon>
    </lineage>
</organism>
<dbReference type="PANTHER" id="PTHR36834:SF1">
    <property type="entry name" value="INTEGRAL MEMBRANE PROTEIN"/>
    <property type="match status" value="1"/>
</dbReference>
<feature type="transmembrane region" description="Helical" evidence="5">
    <location>
        <begin position="133"/>
        <end position="155"/>
    </location>
</feature>
<protein>
    <submittedName>
        <fullName evidence="8">VanZ family protein</fullName>
    </submittedName>
</protein>
<feature type="transmembrane region" description="Helical" evidence="5">
    <location>
        <begin position="205"/>
        <end position="231"/>
    </location>
</feature>
<feature type="domain" description="VanZ-like" evidence="6">
    <location>
        <begin position="48"/>
        <end position="184"/>
    </location>
</feature>
<feature type="transmembrane region" description="Helical" evidence="5">
    <location>
        <begin position="40"/>
        <end position="61"/>
    </location>
</feature>
<dbReference type="Proteomes" id="UP001330812">
    <property type="component" value="Chromosome"/>
</dbReference>
<evidence type="ECO:0000256" key="2">
    <source>
        <dbReference type="ARBA" id="ARBA00022692"/>
    </source>
</evidence>
<dbReference type="InterPro" id="IPR053150">
    <property type="entry name" value="Teicoplanin_resist-assoc"/>
</dbReference>
<comment type="subcellular location">
    <subcellularLocation>
        <location evidence="1">Membrane</location>
        <topology evidence="1">Multi-pass membrane protein</topology>
    </subcellularLocation>
</comment>